<evidence type="ECO:0000256" key="4">
    <source>
        <dbReference type="ARBA" id="ARBA00023172"/>
    </source>
</evidence>
<keyword evidence="12" id="KW-1185">Reference proteome</keyword>
<dbReference type="PROSITE" id="PS50006">
    <property type="entry name" value="FHA_DOMAIN"/>
    <property type="match status" value="1"/>
</dbReference>
<feature type="region of interest" description="Disordered" evidence="9">
    <location>
        <begin position="579"/>
        <end position="610"/>
    </location>
</feature>
<dbReference type="InParanoid" id="K3XAN2"/>
<keyword evidence="8" id="KW-0175">Coiled coil</keyword>
<sequence>MPHEPTSHDATSALRDGLACCFRWEITRGPHEDMLLTHCVHEDAPATLPRVLKVGRHKQCWMRLRKDLEVSSVHAEFRVQADGTTANADATAAAANADNEAIQRVVLSDLNSTNGTKLNGEPLVPHQEYPLADQDLIHFGKTAVRFRNSNNRNVKEPKQDGSSSRVVVIVDESDEQQMRATDLVEQTVVTVVSARSSVVDSDAAAPQTTQMQEYEPSKSTSKSVQKIRHDTGGGFATEEDDVFELPSATHQVMQHLSVSSSSASGASAMTCMICGQWLGHLDVLEQQLHINACLDGRQRPPRPEDAWSSLLQPAAQNKRAAPKNQGRKRKRARDQSSSIEDEEIAIAVAMSKSIANKEQEVDMNIALLSGELTQIDAQMAKLAKKRDALVKKMAKLEKTKDRVKKSTVLPPSEARILLDLAKVLQILFPQDRVVLAVHADDAWRRILVLQQKKNRAVADHYAPGMKRCLFSDNSEPLPPMWVRASQQLFGHMERDLYQNSILLPFVGREDPDPVAEMEEVKDATTDSNLFEETQTAVQQQCQSAVPGVVKRVFPDWAENLAFLQQQCLEDLEEALHEMSCQRQDRLNEEPESEDEVPMLGSGSSSKAEEDQARAYFESVIKELIQTKLPAGTRQVIDVEDSDGMDDEQGVNDVKRSSIISIDDNSEEEIEDITESTMLSQQQVDMCFSPSHEVPTDEDFPAGRDSEIGADRYLSDVVVIETLGVCSTLAERIENALQEDTTSDSAAAESQAALLAVFTQPTAREGTLLEEAPSALDALKYHSTVLPRIESVAVELDSASDLDGRQQQKCTAGSDESMETQLLRVLKAHPTFYEMVLLHRPLDFATFFQYVTQEANVPCTKKFVHEFLDRHGITFRQPT</sequence>
<keyword evidence="6" id="KW-0539">Nucleus</keyword>
<name>K3XAN2_GLOUD</name>
<dbReference type="SUPFAM" id="SSF49879">
    <property type="entry name" value="SMAD/FHA domain"/>
    <property type="match status" value="1"/>
</dbReference>
<dbReference type="eggNOG" id="ENOG502RYX3">
    <property type="taxonomic scope" value="Eukaryota"/>
</dbReference>
<keyword evidence="4" id="KW-0233">DNA recombination</keyword>
<feature type="coiled-coil region" evidence="8">
    <location>
        <begin position="379"/>
        <end position="406"/>
    </location>
</feature>
<dbReference type="GO" id="GO:0033557">
    <property type="term" value="C:Slx1-Slx4 complex"/>
    <property type="evidence" value="ECO:0007669"/>
    <property type="project" value="InterPro"/>
</dbReference>
<evidence type="ECO:0000256" key="9">
    <source>
        <dbReference type="SAM" id="MobiDB-lite"/>
    </source>
</evidence>
<dbReference type="InterPro" id="IPR050923">
    <property type="entry name" value="Cell_Proc_Reg/RNA_Proc"/>
</dbReference>
<protein>
    <recommendedName>
        <fullName evidence="7">Structure-specific endonuclease subunit SLX4</fullName>
    </recommendedName>
</protein>
<reference evidence="11" key="3">
    <citation type="submission" date="2015-02" db="UniProtKB">
        <authorList>
            <consortium name="EnsemblProtists"/>
        </authorList>
    </citation>
    <scope>IDENTIFICATION</scope>
    <source>
        <strain evidence="11">DAOM BR144</strain>
    </source>
</reference>
<dbReference type="InterPro" id="IPR018574">
    <property type="entry name" value="Structure-sp_endonuc_su_Slx4"/>
</dbReference>
<evidence type="ECO:0000256" key="3">
    <source>
        <dbReference type="ARBA" id="ARBA00022763"/>
    </source>
</evidence>
<evidence type="ECO:0000256" key="6">
    <source>
        <dbReference type="ARBA" id="ARBA00023242"/>
    </source>
</evidence>
<evidence type="ECO:0000256" key="2">
    <source>
        <dbReference type="ARBA" id="ARBA00006661"/>
    </source>
</evidence>
<feature type="region of interest" description="Disordered" evidence="9">
    <location>
        <begin position="299"/>
        <end position="338"/>
    </location>
</feature>
<dbReference type="SMART" id="SM00240">
    <property type="entry name" value="FHA"/>
    <property type="match status" value="1"/>
</dbReference>
<evidence type="ECO:0000259" key="10">
    <source>
        <dbReference type="PROSITE" id="PS50006"/>
    </source>
</evidence>
<dbReference type="AlphaFoldDB" id="K3XAN2"/>
<dbReference type="HOGENOM" id="CLU_351443_0_0_1"/>
<keyword evidence="3" id="KW-0227">DNA damage</keyword>
<dbReference type="EnsemblProtists" id="PYU1_T014281">
    <property type="protein sequence ID" value="PYU1_T014281"/>
    <property type="gene ID" value="PYU1_G014251"/>
</dbReference>
<feature type="domain" description="FHA" evidence="10">
    <location>
        <begin position="52"/>
        <end position="123"/>
    </location>
</feature>
<dbReference type="InterPro" id="IPR008984">
    <property type="entry name" value="SMAD_FHA_dom_sf"/>
</dbReference>
<dbReference type="VEuPathDB" id="FungiDB:PYU1_G014251"/>
<comment type="subcellular location">
    <subcellularLocation>
        <location evidence="1">Nucleus</location>
    </subcellularLocation>
</comment>
<dbReference type="InterPro" id="IPR000253">
    <property type="entry name" value="FHA_dom"/>
</dbReference>
<feature type="compositionally biased region" description="Polar residues" evidence="9">
    <location>
        <begin position="206"/>
        <end position="224"/>
    </location>
</feature>
<dbReference type="Proteomes" id="UP000019132">
    <property type="component" value="Unassembled WGS sequence"/>
</dbReference>
<feature type="region of interest" description="Disordered" evidence="9">
    <location>
        <begin position="202"/>
        <end position="225"/>
    </location>
</feature>
<evidence type="ECO:0000256" key="1">
    <source>
        <dbReference type="ARBA" id="ARBA00004123"/>
    </source>
</evidence>
<proteinExistence type="inferred from homology"/>
<reference evidence="12" key="1">
    <citation type="journal article" date="2010" name="Genome Biol.">
        <title>Genome sequence of the necrotrophic plant pathogen Pythium ultimum reveals original pathogenicity mechanisms and effector repertoire.</title>
        <authorList>
            <person name="Levesque C.A."/>
            <person name="Brouwer H."/>
            <person name="Cano L."/>
            <person name="Hamilton J.P."/>
            <person name="Holt C."/>
            <person name="Huitema E."/>
            <person name="Raffaele S."/>
            <person name="Robideau G.P."/>
            <person name="Thines M."/>
            <person name="Win J."/>
            <person name="Zerillo M.M."/>
            <person name="Beakes G.W."/>
            <person name="Boore J.L."/>
            <person name="Busam D."/>
            <person name="Dumas B."/>
            <person name="Ferriera S."/>
            <person name="Fuerstenberg S.I."/>
            <person name="Gachon C.M."/>
            <person name="Gaulin E."/>
            <person name="Govers F."/>
            <person name="Grenville-Briggs L."/>
            <person name="Horner N."/>
            <person name="Hostetler J."/>
            <person name="Jiang R.H."/>
            <person name="Johnson J."/>
            <person name="Krajaejun T."/>
            <person name="Lin H."/>
            <person name="Meijer H.J."/>
            <person name="Moore B."/>
            <person name="Morris P."/>
            <person name="Phuntmart V."/>
            <person name="Puiu D."/>
            <person name="Shetty J."/>
            <person name="Stajich J.E."/>
            <person name="Tripathy S."/>
            <person name="Wawra S."/>
            <person name="van West P."/>
            <person name="Whitty B.R."/>
            <person name="Coutinho P.M."/>
            <person name="Henrissat B."/>
            <person name="Martin F."/>
            <person name="Thomas P.D."/>
            <person name="Tyler B.M."/>
            <person name="De Vries R.P."/>
            <person name="Kamoun S."/>
            <person name="Yandell M."/>
            <person name="Tisserat N."/>
            <person name="Buell C.R."/>
        </authorList>
    </citation>
    <scope>NUCLEOTIDE SEQUENCE</scope>
    <source>
        <strain evidence="12">DAOM:BR144</strain>
    </source>
</reference>
<dbReference type="Pfam" id="PF09494">
    <property type="entry name" value="Slx4"/>
    <property type="match status" value="1"/>
</dbReference>
<accession>K3XAN2</accession>
<reference evidence="12" key="2">
    <citation type="submission" date="2010-04" db="EMBL/GenBank/DDBJ databases">
        <authorList>
            <person name="Buell R."/>
            <person name="Hamilton J."/>
            <person name="Hostetler J."/>
        </authorList>
    </citation>
    <scope>NUCLEOTIDE SEQUENCE [LARGE SCALE GENOMIC DNA]</scope>
    <source>
        <strain evidence="12">DAOM:BR144</strain>
    </source>
</reference>
<dbReference type="GO" id="GO:0006310">
    <property type="term" value="P:DNA recombination"/>
    <property type="evidence" value="ECO:0007669"/>
    <property type="project" value="UniProtKB-KW"/>
</dbReference>
<evidence type="ECO:0000256" key="8">
    <source>
        <dbReference type="SAM" id="Coils"/>
    </source>
</evidence>
<dbReference type="Gene3D" id="2.60.200.20">
    <property type="match status" value="1"/>
</dbReference>
<dbReference type="GO" id="GO:0006260">
    <property type="term" value="P:DNA replication"/>
    <property type="evidence" value="ECO:0007669"/>
    <property type="project" value="InterPro"/>
</dbReference>
<evidence type="ECO:0000256" key="5">
    <source>
        <dbReference type="ARBA" id="ARBA00023204"/>
    </source>
</evidence>
<comment type="similarity">
    <text evidence="2">Belongs to the SLX4 family.</text>
</comment>
<dbReference type="PANTHER" id="PTHR23308">
    <property type="entry name" value="NUCLEAR INHIBITOR OF PROTEIN PHOSPHATASE-1"/>
    <property type="match status" value="1"/>
</dbReference>
<evidence type="ECO:0000313" key="11">
    <source>
        <dbReference type="EnsemblProtists" id="PYU1_T014281"/>
    </source>
</evidence>
<evidence type="ECO:0000313" key="12">
    <source>
        <dbReference type="Proteomes" id="UP000019132"/>
    </source>
</evidence>
<dbReference type="Pfam" id="PF00498">
    <property type="entry name" value="FHA"/>
    <property type="match status" value="1"/>
</dbReference>
<dbReference type="STRING" id="431595.K3XAN2"/>
<dbReference type="GO" id="GO:0006281">
    <property type="term" value="P:DNA repair"/>
    <property type="evidence" value="ECO:0007669"/>
    <property type="project" value="UniProtKB-KW"/>
</dbReference>
<organism evidence="11 12">
    <name type="scientific">Globisporangium ultimum (strain ATCC 200006 / CBS 805.95 / DAOM BR144)</name>
    <name type="common">Pythium ultimum</name>
    <dbReference type="NCBI Taxonomy" id="431595"/>
    <lineage>
        <taxon>Eukaryota</taxon>
        <taxon>Sar</taxon>
        <taxon>Stramenopiles</taxon>
        <taxon>Oomycota</taxon>
        <taxon>Peronosporomycetes</taxon>
        <taxon>Pythiales</taxon>
        <taxon>Pythiaceae</taxon>
        <taxon>Globisporangium</taxon>
    </lineage>
</organism>
<dbReference type="EMBL" id="GL376566">
    <property type="status" value="NOT_ANNOTATED_CDS"/>
    <property type="molecule type" value="Genomic_DNA"/>
</dbReference>
<keyword evidence="5" id="KW-0234">DNA repair</keyword>
<dbReference type="CDD" id="cd00060">
    <property type="entry name" value="FHA"/>
    <property type="match status" value="1"/>
</dbReference>
<evidence type="ECO:0000256" key="7">
    <source>
        <dbReference type="ARBA" id="ARBA00029496"/>
    </source>
</evidence>